<name>A0A7J7W7Y6_RHIFE</name>
<feature type="region of interest" description="Disordered" evidence="1">
    <location>
        <begin position="35"/>
        <end position="74"/>
    </location>
</feature>
<comment type="caution">
    <text evidence="2">The sequence shown here is derived from an EMBL/GenBank/DDBJ whole genome shotgun (WGS) entry which is preliminary data.</text>
</comment>
<evidence type="ECO:0000313" key="3">
    <source>
        <dbReference type="Proteomes" id="UP000585614"/>
    </source>
</evidence>
<dbReference type="EMBL" id="JACAGC010000011">
    <property type="protein sequence ID" value="KAF6333416.1"/>
    <property type="molecule type" value="Genomic_DNA"/>
</dbReference>
<feature type="region of interest" description="Disordered" evidence="1">
    <location>
        <begin position="1"/>
        <end position="20"/>
    </location>
</feature>
<protein>
    <submittedName>
        <fullName evidence="2">Uncharacterized protein</fullName>
    </submittedName>
</protein>
<dbReference type="Proteomes" id="UP000585614">
    <property type="component" value="Unassembled WGS sequence"/>
</dbReference>
<dbReference type="AlphaFoldDB" id="A0A7J7W7Y6"/>
<organism evidence="2 3">
    <name type="scientific">Rhinolophus ferrumequinum</name>
    <name type="common">Greater horseshoe bat</name>
    <dbReference type="NCBI Taxonomy" id="59479"/>
    <lineage>
        <taxon>Eukaryota</taxon>
        <taxon>Metazoa</taxon>
        <taxon>Chordata</taxon>
        <taxon>Craniata</taxon>
        <taxon>Vertebrata</taxon>
        <taxon>Euteleostomi</taxon>
        <taxon>Mammalia</taxon>
        <taxon>Eutheria</taxon>
        <taxon>Laurasiatheria</taxon>
        <taxon>Chiroptera</taxon>
        <taxon>Yinpterochiroptera</taxon>
        <taxon>Rhinolophoidea</taxon>
        <taxon>Rhinolophidae</taxon>
        <taxon>Rhinolophinae</taxon>
        <taxon>Rhinolophus</taxon>
    </lineage>
</organism>
<proteinExistence type="predicted"/>
<feature type="region of interest" description="Disordered" evidence="1">
    <location>
        <begin position="90"/>
        <end position="132"/>
    </location>
</feature>
<feature type="compositionally biased region" description="Basic and acidic residues" evidence="1">
    <location>
        <begin position="123"/>
        <end position="132"/>
    </location>
</feature>
<gene>
    <name evidence="2" type="ORF">mRhiFer1_008174</name>
</gene>
<sequence length="132" mass="13727">MLLGLLSSPLPQTQQVPSASLHENLSCEAQIVPGDLKPAKSGFPPGEAAWPGIGIDEGASADTQPPAGGTHGKFYPELLEAVPPSLQKGPIASQFCSFRPPPAARASSRSGERSRAAKPTGTPHRESRVPRS</sequence>
<evidence type="ECO:0000313" key="2">
    <source>
        <dbReference type="EMBL" id="KAF6333416.1"/>
    </source>
</evidence>
<accession>A0A7J7W7Y6</accession>
<evidence type="ECO:0000256" key="1">
    <source>
        <dbReference type="SAM" id="MobiDB-lite"/>
    </source>
</evidence>
<feature type="compositionally biased region" description="Polar residues" evidence="1">
    <location>
        <begin position="9"/>
        <end position="20"/>
    </location>
</feature>
<reference evidence="2 3" key="1">
    <citation type="journal article" date="2020" name="Nature">
        <title>Six reference-quality genomes reveal evolution of bat adaptations.</title>
        <authorList>
            <person name="Jebb D."/>
            <person name="Huang Z."/>
            <person name="Pippel M."/>
            <person name="Hughes G.M."/>
            <person name="Lavrichenko K."/>
            <person name="Devanna P."/>
            <person name="Winkler S."/>
            <person name="Jermiin L.S."/>
            <person name="Skirmuntt E.C."/>
            <person name="Katzourakis A."/>
            <person name="Burkitt-Gray L."/>
            <person name="Ray D.A."/>
            <person name="Sullivan K.A.M."/>
            <person name="Roscito J.G."/>
            <person name="Kirilenko B.M."/>
            <person name="Davalos L.M."/>
            <person name="Corthals A.P."/>
            <person name="Power M.L."/>
            <person name="Jones G."/>
            <person name="Ransome R.D."/>
            <person name="Dechmann D.K.N."/>
            <person name="Locatelli A.G."/>
            <person name="Puechmaille S.J."/>
            <person name="Fedrigo O."/>
            <person name="Jarvis E.D."/>
            <person name="Hiller M."/>
            <person name="Vernes S.C."/>
            <person name="Myers E.W."/>
            <person name="Teeling E.C."/>
        </authorList>
    </citation>
    <scope>NUCLEOTIDE SEQUENCE [LARGE SCALE GENOMIC DNA]</scope>
    <source>
        <strain evidence="2">MRhiFer1</strain>
        <tissue evidence="2">Lung</tissue>
    </source>
</reference>